<proteinExistence type="predicted"/>
<keyword evidence="2" id="KW-1133">Transmembrane helix</keyword>
<feature type="transmembrane region" description="Helical" evidence="2">
    <location>
        <begin position="151"/>
        <end position="170"/>
    </location>
</feature>
<dbReference type="EMBL" id="JBHSPW010000008">
    <property type="protein sequence ID" value="MFC5894938.1"/>
    <property type="molecule type" value="Genomic_DNA"/>
</dbReference>
<gene>
    <name evidence="4" type="ORF">ACFP3M_19245</name>
</gene>
<keyword evidence="5" id="KW-1185">Reference proteome</keyword>
<evidence type="ECO:0000313" key="4">
    <source>
        <dbReference type="EMBL" id="MFC5894938.1"/>
    </source>
</evidence>
<name>A0ABW1FPX4_9ACTN</name>
<feature type="domain" description="Cyanobacterial TRADD-N associated 2 transmembrane" evidence="3">
    <location>
        <begin position="115"/>
        <end position="176"/>
    </location>
</feature>
<feature type="region of interest" description="Disordered" evidence="1">
    <location>
        <begin position="57"/>
        <end position="90"/>
    </location>
</feature>
<evidence type="ECO:0000256" key="1">
    <source>
        <dbReference type="SAM" id="MobiDB-lite"/>
    </source>
</evidence>
<organism evidence="4 5">
    <name type="scientific">Streptomyces ramulosus</name>
    <dbReference type="NCBI Taxonomy" id="47762"/>
    <lineage>
        <taxon>Bacteria</taxon>
        <taxon>Bacillati</taxon>
        <taxon>Actinomycetota</taxon>
        <taxon>Actinomycetes</taxon>
        <taxon>Kitasatosporales</taxon>
        <taxon>Streptomycetaceae</taxon>
        <taxon>Streptomyces</taxon>
    </lineage>
</organism>
<dbReference type="InterPro" id="IPR048567">
    <property type="entry name" value="CyanoTRADDas_TM"/>
</dbReference>
<accession>A0ABW1FPX4</accession>
<keyword evidence="2" id="KW-0812">Transmembrane</keyword>
<dbReference type="Proteomes" id="UP001596241">
    <property type="component" value="Unassembled WGS sequence"/>
</dbReference>
<evidence type="ECO:0000256" key="2">
    <source>
        <dbReference type="SAM" id="Phobius"/>
    </source>
</evidence>
<reference evidence="5" key="1">
    <citation type="journal article" date="2019" name="Int. J. Syst. Evol. Microbiol.">
        <title>The Global Catalogue of Microorganisms (GCM) 10K type strain sequencing project: providing services to taxonomists for standard genome sequencing and annotation.</title>
        <authorList>
            <consortium name="The Broad Institute Genomics Platform"/>
            <consortium name="The Broad Institute Genome Sequencing Center for Infectious Disease"/>
            <person name="Wu L."/>
            <person name="Ma J."/>
        </authorList>
    </citation>
    <scope>NUCLEOTIDE SEQUENCE [LARGE SCALE GENOMIC DNA]</scope>
    <source>
        <strain evidence="5">CGMCC 1.15809</strain>
    </source>
</reference>
<evidence type="ECO:0000259" key="3">
    <source>
        <dbReference type="Pfam" id="PF20712"/>
    </source>
</evidence>
<feature type="transmembrane region" description="Helical" evidence="2">
    <location>
        <begin position="126"/>
        <end position="145"/>
    </location>
</feature>
<protein>
    <recommendedName>
        <fullName evidence="3">Cyanobacterial TRADD-N associated 2 transmembrane domain-containing protein</fullName>
    </recommendedName>
</protein>
<comment type="caution">
    <text evidence="4">The sequence shown here is derived from an EMBL/GenBank/DDBJ whole genome shotgun (WGS) entry which is preliminary data.</text>
</comment>
<evidence type="ECO:0000313" key="5">
    <source>
        <dbReference type="Proteomes" id="UP001596241"/>
    </source>
</evidence>
<keyword evidence="2" id="KW-0472">Membrane</keyword>
<dbReference type="RefSeq" id="WP_345084329.1">
    <property type="nucleotide sequence ID" value="NZ_BAAAWG010000007.1"/>
</dbReference>
<dbReference type="Pfam" id="PF20712">
    <property type="entry name" value="CyanoTRADDas_TM"/>
    <property type="match status" value="1"/>
</dbReference>
<sequence>MGWFVRRRLAADADRFADGRERVRETEQGLERALQPHLVTDGLVVQGSVHGGVIIHYPGTDGSGETSEPESAGRGEGEAVTGVASAPTAERKTRLPLSELWAVTHRRLDHYHEIALRQASRSFRNAQIAMGLGFVLLFAFVFMALRASTTAGSVVAGGLGAVAAALAGYVSRTFIRSQETAAGHLRAYFDQPLEFSRYLAAERLIAEAELSEVQRGEMLATLIEAMVIAGDQKSAAKDAASEAPTA</sequence>